<keyword evidence="1" id="KW-0732">Signal</keyword>
<evidence type="ECO:0000313" key="4">
    <source>
        <dbReference type="Proteomes" id="UP000014760"/>
    </source>
</evidence>
<feature type="non-terminal residue" evidence="2">
    <location>
        <position position="202"/>
    </location>
</feature>
<evidence type="ECO:0000313" key="2">
    <source>
        <dbReference type="EMBL" id="ELT96938.1"/>
    </source>
</evidence>
<name>R7TSS1_CAPTE</name>
<sequence length="202" mass="22523">MAFFPTLIIAVICCQSVLASSPFEIRVSNNASYSVNIQGKAWLKNSDTFVRHSSKVFSTKDQTLMMSGQPQTTTGKDSIGEFDAVQFSFKADQETFLAGVRTYQESSVAIFTQDNVLIVSPFNNFMAASFCHSGQSISWGIMGGVDSVTQGFVHETIVFYGQHGINQAMRDWGKLMQKVYNRKTSLRYDDVSISYIGYYTDN</sequence>
<feature type="signal peptide" evidence="1">
    <location>
        <begin position="1"/>
        <end position="19"/>
    </location>
</feature>
<accession>R7TSS1</accession>
<dbReference type="EMBL" id="KB308723">
    <property type="protein sequence ID" value="ELT96938.1"/>
    <property type="molecule type" value="Genomic_DNA"/>
</dbReference>
<dbReference type="EMBL" id="AMQN01027876">
    <property type="status" value="NOT_ANNOTATED_CDS"/>
    <property type="molecule type" value="Genomic_DNA"/>
</dbReference>
<dbReference type="EnsemblMetazoa" id="CapteT199826">
    <property type="protein sequence ID" value="CapteP199826"/>
    <property type="gene ID" value="CapteG199826"/>
</dbReference>
<reference evidence="2 4" key="2">
    <citation type="journal article" date="2013" name="Nature">
        <title>Insights into bilaterian evolution from three spiralian genomes.</title>
        <authorList>
            <person name="Simakov O."/>
            <person name="Marletaz F."/>
            <person name="Cho S.J."/>
            <person name="Edsinger-Gonzales E."/>
            <person name="Havlak P."/>
            <person name="Hellsten U."/>
            <person name="Kuo D.H."/>
            <person name="Larsson T."/>
            <person name="Lv J."/>
            <person name="Arendt D."/>
            <person name="Savage R."/>
            <person name="Osoegawa K."/>
            <person name="de Jong P."/>
            <person name="Grimwood J."/>
            <person name="Chapman J.A."/>
            <person name="Shapiro H."/>
            <person name="Aerts A."/>
            <person name="Otillar R.P."/>
            <person name="Terry A.Y."/>
            <person name="Boore J.L."/>
            <person name="Grigoriev I.V."/>
            <person name="Lindberg D.R."/>
            <person name="Seaver E.C."/>
            <person name="Weisblat D.A."/>
            <person name="Putnam N.H."/>
            <person name="Rokhsar D.S."/>
        </authorList>
    </citation>
    <scope>NUCLEOTIDE SEQUENCE</scope>
    <source>
        <strain evidence="2 4">I ESC-2004</strain>
    </source>
</reference>
<dbReference type="Proteomes" id="UP000014760">
    <property type="component" value="Unassembled WGS sequence"/>
</dbReference>
<organism evidence="2">
    <name type="scientific">Capitella teleta</name>
    <name type="common">Polychaete worm</name>
    <dbReference type="NCBI Taxonomy" id="283909"/>
    <lineage>
        <taxon>Eukaryota</taxon>
        <taxon>Metazoa</taxon>
        <taxon>Spiralia</taxon>
        <taxon>Lophotrochozoa</taxon>
        <taxon>Annelida</taxon>
        <taxon>Polychaeta</taxon>
        <taxon>Sedentaria</taxon>
        <taxon>Scolecida</taxon>
        <taxon>Capitellidae</taxon>
        <taxon>Capitella</taxon>
    </lineage>
</organism>
<reference evidence="4" key="1">
    <citation type="submission" date="2012-12" db="EMBL/GenBank/DDBJ databases">
        <authorList>
            <person name="Hellsten U."/>
            <person name="Grimwood J."/>
            <person name="Chapman J.A."/>
            <person name="Shapiro H."/>
            <person name="Aerts A."/>
            <person name="Otillar R.P."/>
            <person name="Terry A.Y."/>
            <person name="Boore J.L."/>
            <person name="Simakov O."/>
            <person name="Marletaz F."/>
            <person name="Cho S.-J."/>
            <person name="Edsinger-Gonzales E."/>
            <person name="Havlak P."/>
            <person name="Kuo D.-H."/>
            <person name="Larsson T."/>
            <person name="Lv J."/>
            <person name="Arendt D."/>
            <person name="Savage R."/>
            <person name="Osoegawa K."/>
            <person name="de Jong P."/>
            <person name="Lindberg D.R."/>
            <person name="Seaver E.C."/>
            <person name="Weisblat D.A."/>
            <person name="Putnam N.H."/>
            <person name="Grigoriev I.V."/>
            <person name="Rokhsar D.S."/>
        </authorList>
    </citation>
    <scope>NUCLEOTIDE SEQUENCE</scope>
    <source>
        <strain evidence="4">I ESC-2004</strain>
    </source>
</reference>
<gene>
    <name evidence="2" type="ORF">CAPTEDRAFT_199826</name>
</gene>
<feature type="chain" id="PRO_5008787308" description="Jacalin-type lectin domain-containing protein" evidence="1">
    <location>
        <begin position="20"/>
        <end position="202"/>
    </location>
</feature>
<dbReference type="STRING" id="283909.R7TSS1"/>
<keyword evidence="4" id="KW-1185">Reference proteome</keyword>
<dbReference type="HOGENOM" id="CLU_1357628_0_0_1"/>
<reference evidence="3" key="3">
    <citation type="submission" date="2015-06" db="UniProtKB">
        <authorList>
            <consortium name="EnsemblMetazoa"/>
        </authorList>
    </citation>
    <scope>IDENTIFICATION</scope>
</reference>
<protein>
    <recommendedName>
        <fullName evidence="5">Jacalin-type lectin domain-containing protein</fullName>
    </recommendedName>
</protein>
<dbReference type="AlphaFoldDB" id="R7TSS1"/>
<evidence type="ECO:0008006" key="5">
    <source>
        <dbReference type="Google" id="ProtNLM"/>
    </source>
</evidence>
<dbReference type="OrthoDB" id="41905at2759"/>
<proteinExistence type="predicted"/>
<evidence type="ECO:0000313" key="3">
    <source>
        <dbReference type="EnsemblMetazoa" id="CapteP199826"/>
    </source>
</evidence>
<evidence type="ECO:0000256" key="1">
    <source>
        <dbReference type="SAM" id="SignalP"/>
    </source>
</evidence>